<feature type="region of interest" description="Disordered" evidence="1">
    <location>
        <begin position="736"/>
        <end position="767"/>
    </location>
</feature>
<evidence type="ECO:0000256" key="1">
    <source>
        <dbReference type="SAM" id="MobiDB-lite"/>
    </source>
</evidence>
<feature type="region of interest" description="Disordered" evidence="1">
    <location>
        <begin position="1"/>
        <end position="40"/>
    </location>
</feature>
<feature type="compositionally biased region" description="Basic and acidic residues" evidence="1">
    <location>
        <begin position="1"/>
        <end position="13"/>
    </location>
</feature>
<comment type="caution">
    <text evidence="2">The sequence shown here is derived from an EMBL/GenBank/DDBJ whole genome shotgun (WGS) entry which is preliminary data.</text>
</comment>
<feature type="region of interest" description="Disordered" evidence="1">
    <location>
        <begin position="932"/>
        <end position="951"/>
    </location>
</feature>
<evidence type="ECO:0000313" key="2">
    <source>
        <dbReference type="EMBL" id="KAJ8500306.1"/>
    </source>
</evidence>
<feature type="compositionally biased region" description="Polar residues" evidence="1">
    <location>
        <begin position="533"/>
        <end position="558"/>
    </location>
</feature>
<dbReference type="Proteomes" id="UP001222027">
    <property type="component" value="Unassembled WGS sequence"/>
</dbReference>
<feature type="compositionally biased region" description="Low complexity" evidence="1">
    <location>
        <begin position="936"/>
        <end position="951"/>
    </location>
</feature>
<feature type="compositionally biased region" description="Polar residues" evidence="1">
    <location>
        <begin position="161"/>
        <end position="180"/>
    </location>
</feature>
<feature type="region of interest" description="Disordered" evidence="1">
    <location>
        <begin position="161"/>
        <end position="243"/>
    </location>
</feature>
<feature type="region of interest" description="Disordered" evidence="1">
    <location>
        <begin position="1035"/>
        <end position="1054"/>
    </location>
</feature>
<accession>A0AAV8RLQ6</accession>
<proteinExistence type="predicted"/>
<keyword evidence="3" id="KW-1185">Reference proteome</keyword>
<feature type="compositionally biased region" description="Basic and acidic residues" evidence="1">
    <location>
        <begin position="181"/>
        <end position="191"/>
    </location>
</feature>
<evidence type="ECO:0000313" key="3">
    <source>
        <dbReference type="Proteomes" id="UP001222027"/>
    </source>
</evidence>
<feature type="compositionally biased region" description="Polar residues" evidence="1">
    <location>
        <begin position="741"/>
        <end position="753"/>
    </location>
</feature>
<dbReference type="PANTHER" id="PTHR35767">
    <property type="entry name" value="HAPLESS PROTEIN"/>
    <property type="match status" value="1"/>
</dbReference>
<reference evidence="2 3" key="1">
    <citation type="submission" date="2022-12" db="EMBL/GenBank/DDBJ databases">
        <title>Chromosome-scale assembly of the Ensete ventricosum genome.</title>
        <authorList>
            <person name="Dussert Y."/>
            <person name="Stocks J."/>
            <person name="Wendawek A."/>
            <person name="Woldeyes F."/>
            <person name="Nichols R.A."/>
            <person name="Borrell J.S."/>
        </authorList>
    </citation>
    <scope>NUCLEOTIDE SEQUENCE [LARGE SCALE GENOMIC DNA]</scope>
    <source>
        <strain evidence="3">cv. Maze</strain>
        <tissue evidence="2">Seeds</tissue>
    </source>
</reference>
<name>A0AAV8RLQ6_ENSVE</name>
<feature type="compositionally biased region" description="Basic and acidic residues" evidence="1">
    <location>
        <begin position="754"/>
        <end position="767"/>
    </location>
</feature>
<feature type="compositionally biased region" description="Basic and acidic residues" evidence="1">
    <location>
        <begin position="201"/>
        <end position="212"/>
    </location>
</feature>
<evidence type="ECO:0008006" key="4">
    <source>
        <dbReference type="Google" id="ProtNLM"/>
    </source>
</evidence>
<feature type="compositionally biased region" description="Polar residues" evidence="1">
    <location>
        <begin position="475"/>
        <end position="484"/>
    </location>
</feature>
<feature type="region of interest" description="Disordered" evidence="1">
    <location>
        <begin position="435"/>
        <end position="484"/>
    </location>
</feature>
<dbReference type="PANTHER" id="PTHR35767:SF1">
    <property type="entry name" value="HAPLESS PROTEIN"/>
    <property type="match status" value="1"/>
</dbReference>
<organism evidence="2 3">
    <name type="scientific">Ensete ventricosum</name>
    <name type="common">Abyssinian banana</name>
    <name type="synonym">Musa ensete</name>
    <dbReference type="NCBI Taxonomy" id="4639"/>
    <lineage>
        <taxon>Eukaryota</taxon>
        <taxon>Viridiplantae</taxon>
        <taxon>Streptophyta</taxon>
        <taxon>Embryophyta</taxon>
        <taxon>Tracheophyta</taxon>
        <taxon>Spermatophyta</taxon>
        <taxon>Magnoliopsida</taxon>
        <taxon>Liliopsida</taxon>
        <taxon>Zingiberales</taxon>
        <taxon>Musaceae</taxon>
        <taxon>Ensete</taxon>
    </lineage>
</organism>
<feature type="compositionally biased region" description="Polar residues" evidence="1">
    <location>
        <begin position="16"/>
        <end position="31"/>
    </location>
</feature>
<feature type="region of interest" description="Disordered" evidence="1">
    <location>
        <begin position="533"/>
        <end position="562"/>
    </location>
</feature>
<sequence length="1354" mass="148953">MGIKSGEERKKMLSIDNPSDPSCSSNLSALNSHERASEKLDNQEAKAVVLQDHPTSNFSIRDYVFASRNKGIESSWPFPQQFLQLCVKHGSKTILPPFEPPHLVRTQCVSKPAEPQPVACSEPDRILADDVLLKPLCVSPFSGKPASVRSKSHLSLKEIVPNSSDPAVSSEAGKSTVSESTKLDELIHLDAKNTLTVRTHHPTEETSNRNSEHTSLAAESGSASEIPLELRATEPSQNSERSCKPLEKKCRLKIKLGAISKTSQPDNIPSYIKISDPMTSKVCPVCKIFSSTSNTTLNAHMDQCLFMESNTKNVLGELPIFKVKQRKKRLMVDIYTTAPRCTLEDLDRRNGTNWAVELALLAAPTADVGNGTKRAKLSTMKFIDDGNESAVYVDSSGMKVRILSKFHDAPLEENLKLRKHARDVKALKSVSNRKKKNFKSKYSESMKVKTQKSKMSFKFKATPEGDHRSADQQHSETQTYKSYSENQVKSTAATSSQSVHTIQPDLPKSLVKKGSNISLERTISVNSTILAENSQSDPCNSSATDGHQNNFSRSSEVDTGSPKMKRIDCLYNDFDRMNDVKSSEPLASSSRHSSKGTKALLKLSKSIDNCQNPKTKSVEDYSSMQTKYNKFSNLAKRPLECSPSMLKEATFTSKKNILVKRSYFDLEGRRREASQRPSMFLKFRKHRSTLRTGKRGPSYLPPMNGVNGTTRSFGLNITRKNRTLCIRQSGLSSKFVRSESKVMNQGSPSQSKIPESEKQESPDVLEEQKHNRLNVLPLRAGCRDPQIEYSDMQIEVPDFEAAEKVVADPIADAFVNADSLTFSTQSYSCPCADDVQSISGNEVRVQHFKQRSDQQETVCGVSCNEIDHQDIQIVEAADRGVKDSCAVQPADCQAEITSVQDSSGCLSSHRDVELEVPRKSPSVTSFVVTADHDLSSDSGPSGSPLSTGSTISLTSLEDSRLKDSAEEPSPIAIAVQDRLCPASQTAVSIGAAEQRKYSGRDEELREDIPSKVPDKHLDGQPFCCSCWESLSKDSQLSRQNGTSRKSKANQTSNLFMGPNISSSFGTYQNWRNVIPANPGLESSDLSISINNSLDSAAKYPTCIDLGSPSPSPQSQNKSTSNPVLRLMGKNLMVVNSEQLVQPQITALDYTPNTDSVSPGFSSINNLLKNEGSSQHYDQLWFGSPAIGQALSTSDQRMPPHLSIVAMGGIARSPFYSWTTKTDQETWQKKPTERPNFSQALMDTRIVTDDRHLEQENQLKGLVAGTANSLLLTSGPSPSLQRSFSYFPSESQTRNISGGPGSLFPNCVHQMDDASLLNRRINSEGQGRLLLTPSIYQSPTAGQMAPTMYYPPLLG</sequence>
<dbReference type="EMBL" id="JAQQAF010000003">
    <property type="protein sequence ID" value="KAJ8500306.1"/>
    <property type="molecule type" value="Genomic_DNA"/>
</dbReference>
<gene>
    <name evidence="2" type="ORF">OPV22_010858</name>
</gene>
<protein>
    <recommendedName>
        <fullName evidence="4">Hapless 8</fullName>
    </recommendedName>
</protein>
<feature type="compositionally biased region" description="Basic and acidic residues" evidence="1">
    <location>
        <begin position="461"/>
        <end position="474"/>
    </location>
</feature>